<dbReference type="Pfam" id="PF01799">
    <property type="entry name" value="Fer2_2"/>
    <property type="match status" value="1"/>
</dbReference>
<dbReference type="InterPro" id="IPR006058">
    <property type="entry name" value="2Fe2S_fd_BS"/>
</dbReference>
<organism evidence="8 9">
    <name type="scientific">Rhodococcus rhodochrous</name>
    <dbReference type="NCBI Taxonomy" id="1829"/>
    <lineage>
        <taxon>Bacteria</taxon>
        <taxon>Bacillati</taxon>
        <taxon>Actinomycetota</taxon>
        <taxon>Actinomycetes</taxon>
        <taxon>Mycobacteriales</taxon>
        <taxon>Nocardiaceae</taxon>
        <taxon>Rhodococcus</taxon>
    </lineage>
</organism>
<name>A0AA46WV21_RHORH</name>
<dbReference type="GO" id="GO:0051537">
    <property type="term" value="F:2 iron, 2 sulfur cluster binding"/>
    <property type="evidence" value="ECO:0007669"/>
    <property type="project" value="UniProtKB-KW"/>
</dbReference>
<dbReference type="GO" id="GO:0016491">
    <property type="term" value="F:oxidoreductase activity"/>
    <property type="evidence" value="ECO:0007669"/>
    <property type="project" value="UniProtKB-KW"/>
</dbReference>
<evidence type="ECO:0000313" key="8">
    <source>
        <dbReference type="EMBL" id="UZF44337.1"/>
    </source>
</evidence>
<evidence type="ECO:0000256" key="3">
    <source>
        <dbReference type="ARBA" id="ARBA00023002"/>
    </source>
</evidence>
<evidence type="ECO:0000259" key="7">
    <source>
        <dbReference type="Pfam" id="PF01799"/>
    </source>
</evidence>
<dbReference type="AlphaFoldDB" id="A0AA46WV21"/>
<proteinExistence type="predicted"/>
<gene>
    <name evidence="8" type="ORF">KUM34_021160</name>
</gene>
<dbReference type="PANTHER" id="PTHR44379:SF8">
    <property type="entry name" value="XANTHINE DEHYDROGENASE IRON-SULFUR-BINDING SUBUNIT XDHC-RELATED"/>
    <property type="match status" value="1"/>
</dbReference>
<protein>
    <submittedName>
        <fullName evidence="8">2Fe-2S iron-sulfur cluster binding domain-containing protein</fullName>
    </submittedName>
</protein>
<dbReference type="InterPro" id="IPR002888">
    <property type="entry name" value="2Fe-2S-bd"/>
</dbReference>
<keyword evidence="3" id="KW-0560">Oxidoreductase</keyword>
<evidence type="ECO:0000256" key="1">
    <source>
        <dbReference type="ARBA" id="ARBA00022714"/>
    </source>
</evidence>
<dbReference type="InterPro" id="IPR051452">
    <property type="entry name" value="Diverse_Oxidoreductases"/>
</dbReference>
<keyword evidence="1" id="KW-0001">2Fe-2S</keyword>
<evidence type="ECO:0000256" key="2">
    <source>
        <dbReference type="ARBA" id="ARBA00022723"/>
    </source>
</evidence>
<evidence type="ECO:0000256" key="5">
    <source>
        <dbReference type="ARBA" id="ARBA00023014"/>
    </source>
</evidence>
<dbReference type="RefSeq" id="WP_420917810.1">
    <property type="nucleotide sequence ID" value="NZ_CP083974.1"/>
</dbReference>
<dbReference type="Gene3D" id="3.10.20.30">
    <property type="match status" value="1"/>
</dbReference>
<feature type="domain" description="2Fe-2S ferredoxin-type" evidence="6">
    <location>
        <begin position="32"/>
        <end position="77"/>
    </location>
</feature>
<dbReference type="Gene3D" id="1.10.150.120">
    <property type="entry name" value="[2Fe-2S]-binding domain"/>
    <property type="match status" value="1"/>
</dbReference>
<dbReference type="PROSITE" id="PS00197">
    <property type="entry name" value="2FE2S_FER_1"/>
    <property type="match status" value="1"/>
</dbReference>
<evidence type="ECO:0000313" key="9">
    <source>
        <dbReference type="Proteomes" id="UP001162740"/>
    </source>
</evidence>
<keyword evidence="5" id="KW-0411">Iron-sulfur</keyword>
<dbReference type="InterPro" id="IPR001041">
    <property type="entry name" value="2Fe-2S_ferredoxin-type"/>
</dbReference>
<evidence type="ECO:0000259" key="6">
    <source>
        <dbReference type="Pfam" id="PF00111"/>
    </source>
</evidence>
<reference evidence="8 9" key="1">
    <citation type="journal article" date="2021" name="Front. Microbiol.">
        <title>Bacterial Transformation of Aromatic Monomers in Softwood Black Liquor.</title>
        <authorList>
            <person name="Navas L.E."/>
            <person name="Dexter G."/>
            <person name="Liu J."/>
            <person name="Levy-Booth D."/>
            <person name="Cho M."/>
            <person name="Jang S.K."/>
            <person name="Mansfield S.D."/>
            <person name="Renneckar S."/>
            <person name="Mohn W.W."/>
            <person name="Eltis L.D."/>
        </authorList>
    </citation>
    <scope>NUCLEOTIDE SEQUENCE [LARGE SCALE GENOMIC DNA]</scope>
    <source>
        <strain evidence="8 9">GD02</strain>
    </source>
</reference>
<dbReference type="InterPro" id="IPR012675">
    <property type="entry name" value="Beta-grasp_dom_sf"/>
</dbReference>
<evidence type="ECO:0000256" key="4">
    <source>
        <dbReference type="ARBA" id="ARBA00023004"/>
    </source>
</evidence>
<keyword evidence="4" id="KW-0408">Iron</keyword>
<dbReference type="SUPFAM" id="SSF47741">
    <property type="entry name" value="CO dehydrogenase ISP C-domain like"/>
    <property type="match status" value="1"/>
</dbReference>
<dbReference type="InterPro" id="IPR036010">
    <property type="entry name" value="2Fe-2S_ferredoxin-like_sf"/>
</dbReference>
<dbReference type="EMBL" id="CP083974">
    <property type="protein sequence ID" value="UZF44337.1"/>
    <property type="molecule type" value="Genomic_DNA"/>
</dbReference>
<dbReference type="InterPro" id="IPR036884">
    <property type="entry name" value="2Fe-2S-bd_dom_sf"/>
</dbReference>
<dbReference type="CDD" id="cd00207">
    <property type="entry name" value="fer2"/>
    <property type="match status" value="1"/>
</dbReference>
<dbReference type="SUPFAM" id="SSF54292">
    <property type="entry name" value="2Fe-2S ferredoxin-like"/>
    <property type="match status" value="1"/>
</dbReference>
<accession>A0AA46WV21</accession>
<dbReference type="PANTHER" id="PTHR44379">
    <property type="entry name" value="OXIDOREDUCTASE WITH IRON-SULFUR SUBUNIT"/>
    <property type="match status" value="1"/>
</dbReference>
<sequence>MLTRDEIRRAETYSISAGIESSAGAAPPACTTDGRSITLPLNGTESVWDVLDAHSITLPLGCASGHCGSCTVLLGDVPVPACIVPHAEARGRDIATIATASEDALVTAMMEHGAVQCGFCSPGIVVTLSWLIRGAAAEGRVVTVDEVRDALTGHLCRCTGYAAVVSAAVAASKGFSGNGQGIDEAGTTA</sequence>
<dbReference type="Proteomes" id="UP001162740">
    <property type="component" value="Chromosome"/>
</dbReference>
<keyword evidence="2" id="KW-0479">Metal-binding</keyword>
<feature type="domain" description="[2Fe-2S]-binding" evidence="7">
    <location>
        <begin position="102"/>
        <end position="168"/>
    </location>
</feature>
<dbReference type="GO" id="GO:0046872">
    <property type="term" value="F:metal ion binding"/>
    <property type="evidence" value="ECO:0007669"/>
    <property type="project" value="UniProtKB-KW"/>
</dbReference>
<dbReference type="Pfam" id="PF00111">
    <property type="entry name" value="Fer2"/>
    <property type="match status" value="1"/>
</dbReference>